<sequence>MAHTVGEVSKYLEELLEIGKYSSFDVSLNGLQVGDAARPVSRIAYAVDACHEAARRAHEAGADLLVVHHGLFWGAPVPLVGPRYRMLSLLVESSLSLFAAHLPLDAHPEVGNNARLAALLGLSETRPFGWYRGVPLGVWGTLDHPVSVQELLGRFPGVNEAVTLLPFGPEEIRTVGVVSGSASSVVEEAVSLGLDVFITGEVHHSAYYPAQEGGVTVAGIGHYRSETVGPLALKERVERDLGIEGFFIDLPTGL</sequence>
<feature type="binding site" evidence="3">
    <location>
        <position position="226"/>
    </location>
    <ligand>
        <name>a divalent metal cation</name>
        <dbReference type="ChEBI" id="CHEBI:60240"/>
        <label>1</label>
    </ligand>
</feature>
<dbReference type="InterPro" id="IPR036069">
    <property type="entry name" value="DUF34/NIF3_sf"/>
</dbReference>
<evidence type="ECO:0000256" key="1">
    <source>
        <dbReference type="ARBA" id="ARBA00006964"/>
    </source>
</evidence>
<dbReference type="GO" id="GO:0046872">
    <property type="term" value="F:metal ion binding"/>
    <property type="evidence" value="ECO:0007669"/>
    <property type="project" value="UniProtKB-KW"/>
</dbReference>
<dbReference type="HOGENOM" id="CLU_037423_3_0_12"/>
<dbReference type="EMBL" id="CP002903">
    <property type="protein sequence ID" value="AEJ62442.1"/>
    <property type="molecule type" value="Genomic_DNA"/>
</dbReference>
<dbReference type="SUPFAM" id="SSF102705">
    <property type="entry name" value="NIF3 (NGG1p interacting factor 3)-like"/>
    <property type="match status" value="1"/>
</dbReference>
<evidence type="ECO:0000256" key="3">
    <source>
        <dbReference type="PIRSR" id="PIRSR602678-1"/>
    </source>
</evidence>
<keyword evidence="2 3" id="KW-0479">Metal-binding</keyword>
<accession>G0GFP3</accession>
<dbReference type="STRING" id="869211.Spith_2187"/>
<gene>
    <name evidence="4" type="ordered locus">Spith_2187</name>
</gene>
<dbReference type="NCBIfam" id="TIGR00486">
    <property type="entry name" value="YbgI_SA1388"/>
    <property type="match status" value="1"/>
</dbReference>
<dbReference type="GO" id="GO:0005737">
    <property type="term" value="C:cytoplasm"/>
    <property type="evidence" value="ECO:0007669"/>
    <property type="project" value="TreeGrafter"/>
</dbReference>
<evidence type="ECO:0000313" key="4">
    <source>
        <dbReference type="EMBL" id="AEJ62442.1"/>
    </source>
</evidence>
<dbReference type="Proteomes" id="UP000007254">
    <property type="component" value="Chromosome"/>
</dbReference>
<dbReference type="AlphaFoldDB" id="G0GFP3"/>
<dbReference type="PANTHER" id="PTHR13799:SF14">
    <property type="entry name" value="GTP CYCLOHYDROLASE 1 TYPE 2 HOMOLOG"/>
    <property type="match status" value="1"/>
</dbReference>
<feature type="binding site" evidence="3">
    <location>
        <position position="69"/>
    </location>
    <ligand>
        <name>a divalent metal cation</name>
        <dbReference type="ChEBI" id="CHEBI:60240"/>
        <label>1</label>
    </ligand>
</feature>
<proteinExistence type="inferred from homology"/>
<evidence type="ECO:0000256" key="2">
    <source>
        <dbReference type="ARBA" id="ARBA00022723"/>
    </source>
</evidence>
<feature type="binding site" evidence="3">
    <location>
        <position position="222"/>
    </location>
    <ligand>
        <name>a divalent metal cation</name>
        <dbReference type="ChEBI" id="CHEBI:60240"/>
        <label>1</label>
    </ligand>
</feature>
<protein>
    <submittedName>
        <fullName evidence="4">NGG1p interacting factor 3 protein, NIF3</fullName>
    </submittedName>
</protein>
<comment type="similarity">
    <text evidence="1">Belongs to the GTP cyclohydrolase I type 2/NIF3 family.</text>
</comment>
<organism evidence="4 5">
    <name type="scientific">Winmispira thermophila (strain ATCC 700085 / DSM 6578 / Z-1203)</name>
    <name type="common">Spirochaeta thermophila</name>
    <dbReference type="NCBI Taxonomy" id="869211"/>
    <lineage>
        <taxon>Bacteria</taxon>
        <taxon>Pseudomonadati</taxon>
        <taxon>Spirochaetota</taxon>
        <taxon>Spirochaetia</taxon>
        <taxon>Winmispirales</taxon>
        <taxon>Winmispiraceae</taxon>
        <taxon>Winmispira</taxon>
    </lineage>
</organism>
<dbReference type="InterPro" id="IPR002678">
    <property type="entry name" value="DUF34/NIF3"/>
</dbReference>
<name>G0GFP3_WINT7</name>
<keyword evidence="5" id="KW-1185">Reference proteome</keyword>
<dbReference type="PANTHER" id="PTHR13799">
    <property type="entry name" value="NGG1 INTERACTING FACTOR 3"/>
    <property type="match status" value="1"/>
</dbReference>
<dbReference type="RefSeq" id="WP_014625752.1">
    <property type="nucleotide sequence ID" value="NC_017583.1"/>
</dbReference>
<dbReference type="Pfam" id="PF01784">
    <property type="entry name" value="DUF34_NIF3"/>
    <property type="match status" value="1"/>
</dbReference>
<feature type="binding site" evidence="3">
    <location>
        <position position="105"/>
    </location>
    <ligand>
        <name>a divalent metal cation</name>
        <dbReference type="ChEBI" id="CHEBI:60240"/>
        <label>1</label>
    </ligand>
</feature>
<dbReference type="KEGG" id="stq:Spith_2187"/>
<evidence type="ECO:0000313" key="5">
    <source>
        <dbReference type="Proteomes" id="UP000007254"/>
    </source>
</evidence>
<dbReference type="OrthoDB" id="9792792at2"/>
<feature type="binding site" evidence="3">
    <location>
        <position position="68"/>
    </location>
    <ligand>
        <name>a divalent metal cation</name>
        <dbReference type="ChEBI" id="CHEBI:60240"/>
        <label>1</label>
    </ligand>
</feature>
<reference evidence="4 5" key="1">
    <citation type="submission" date="2011-06" db="EMBL/GenBank/DDBJ databases">
        <title>The complete genome of Spirochaeta thermophila DSM 6578.</title>
        <authorList>
            <consortium name="US DOE Joint Genome Institute (JGI-PGF)"/>
            <person name="Lucas S."/>
            <person name="Lapidus A."/>
            <person name="Bruce D."/>
            <person name="Goodwin L."/>
            <person name="Pitluck S."/>
            <person name="Peters L."/>
            <person name="Kyrpides N."/>
            <person name="Mavromatis K."/>
            <person name="Ivanova N."/>
            <person name="Mikailova N."/>
            <person name="Pagani I."/>
            <person name="Chertkov O."/>
            <person name="Detter J.C."/>
            <person name="Tapia R."/>
            <person name="Han C."/>
            <person name="Land M."/>
            <person name="Hauser L."/>
            <person name="Markowitz V."/>
            <person name="Cheng J.-F."/>
            <person name="Hugenholtz P."/>
            <person name="Woyke T."/>
            <person name="Wu D."/>
            <person name="Spring S."/>
            <person name="Merkhoffer B."/>
            <person name="Schneider S."/>
            <person name="Klenk H.-P."/>
            <person name="Eisen J.A."/>
        </authorList>
    </citation>
    <scope>NUCLEOTIDE SEQUENCE [LARGE SCALE GENOMIC DNA]</scope>
    <source>
        <strain evidence="5">ATCC 700085 / DSM 6578 / Z-1203</strain>
    </source>
</reference>
<dbReference type="Gene3D" id="3.40.1390.30">
    <property type="entry name" value="NIF3 (NGG1p interacting factor 3)-like"/>
    <property type="match status" value="2"/>
</dbReference>